<feature type="transmembrane region" description="Helical" evidence="6">
    <location>
        <begin position="182"/>
        <end position="207"/>
    </location>
</feature>
<keyword evidence="3 6" id="KW-1133">Transmembrane helix</keyword>
<evidence type="ECO:0000256" key="4">
    <source>
        <dbReference type="ARBA" id="ARBA00023136"/>
    </source>
</evidence>
<dbReference type="PANTHER" id="PTHR31465:SF1">
    <property type="entry name" value="PROTEIN RTA1-RELATED"/>
    <property type="match status" value="1"/>
</dbReference>
<dbReference type="EMBL" id="QZBM01000293">
    <property type="protein sequence ID" value="THZ17044.1"/>
    <property type="molecule type" value="Genomic_DNA"/>
</dbReference>
<dbReference type="PANTHER" id="PTHR31465">
    <property type="entry name" value="PROTEIN RTA1-RELATED"/>
    <property type="match status" value="1"/>
</dbReference>
<organism evidence="7 8">
    <name type="scientific">Aureobasidium pullulans</name>
    <name type="common">Black yeast</name>
    <name type="synonym">Pullularia pullulans</name>
    <dbReference type="NCBI Taxonomy" id="5580"/>
    <lineage>
        <taxon>Eukaryota</taxon>
        <taxon>Fungi</taxon>
        <taxon>Dikarya</taxon>
        <taxon>Ascomycota</taxon>
        <taxon>Pezizomycotina</taxon>
        <taxon>Dothideomycetes</taxon>
        <taxon>Dothideomycetidae</taxon>
        <taxon>Dothideales</taxon>
        <taxon>Saccotheciaceae</taxon>
        <taxon>Aureobasidium</taxon>
    </lineage>
</organism>
<evidence type="ECO:0000256" key="3">
    <source>
        <dbReference type="ARBA" id="ARBA00022989"/>
    </source>
</evidence>
<dbReference type="GO" id="GO:0016020">
    <property type="term" value="C:membrane"/>
    <property type="evidence" value="ECO:0007669"/>
    <property type="project" value="UniProtKB-SubCell"/>
</dbReference>
<evidence type="ECO:0000313" key="8">
    <source>
        <dbReference type="Proteomes" id="UP000308005"/>
    </source>
</evidence>
<evidence type="ECO:0000313" key="7">
    <source>
        <dbReference type="EMBL" id="THZ17044.1"/>
    </source>
</evidence>
<evidence type="ECO:0000256" key="2">
    <source>
        <dbReference type="ARBA" id="ARBA00022692"/>
    </source>
</evidence>
<dbReference type="AlphaFoldDB" id="A0A4S9SYI1"/>
<keyword evidence="2 6" id="KW-0812">Transmembrane</keyword>
<feature type="transmembrane region" description="Helical" evidence="6">
    <location>
        <begin position="70"/>
        <end position="90"/>
    </location>
</feature>
<keyword evidence="4 6" id="KW-0472">Membrane</keyword>
<evidence type="ECO:0000256" key="5">
    <source>
        <dbReference type="SAM" id="MobiDB-lite"/>
    </source>
</evidence>
<feature type="transmembrane region" description="Helical" evidence="6">
    <location>
        <begin position="44"/>
        <end position="63"/>
    </location>
</feature>
<sequence>MKRRSPGSLYRRDHSYEPFPTTSRMSDSSTQYGDFKLYRYDPSMAAAVIFIIAFILITALHFYQMIRTKTYFFIPFVIGGLFEVIGFIARAKSSQEAPNFSIPAYSIQAILILVAPALFAASIYMELGRIILLTDGEQHSIIPKKWLTKIFVIGDVISFCLQAAGGGIMASGTLTALENGEHITIGGLVVQIIFFGFFIIVSITFNIRMNRVPTGRSVIAQNPWKKHIHTLYGGSALILVRSIFRLAEYAQGNDGYLISHEWFLYIFDACLMFATMVLFAWFHPSEIWAMLNKNGGKMVSHGYKVEAAIPLM</sequence>
<feature type="transmembrane region" description="Helical" evidence="6">
    <location>
        <begin position="102"/>
        <end position="125"/>
    </location>
</feature>
<comment type="subcellular location">
    <subcellularLocation>
        <location evidence="1">Membrane</location>
        <topology evidence="1">Multi-pass membrane protein</topology>
    </subcellularLocation>
</comment>
<feature type="transmembrane region" description="Helical" evidence="6">
    <location>
        <begin position="262"/>
        <end position="282"/>
    </location>
</feature>
<feature type="compositionally biased region" description="Polar residues" evidence="5">
    <location>
        <begin position="20"/>
        <end position="29"/>
    </location>
</feature>
<feature type="transmembrane region" description="Helical" evidence="6">
    <location>
        <begin position="146"/>
        <end position="170"/>
    </location>
</feature>
<feature type="region of interest" description="Disordered" evidence="5">
    <location>
        <begin position="1"/>
        <end position="29"/>
    </location>
</feature>
<reference evidence="7 8" key="1">
    <citation type="submission" date="2018-10" db="EMBL/GenBank/DDBJ databases">
        <title>Fifty Aureobasidium pullulans genomes reveal a recombining polyextremotolerant generalist.</title>
        <authorList>
            <person name="Gostincar C."/>
            <person name="Turk M."/>
            <person name="Zajc J."/>
            <person name="Gunde-Cimerman N."/>
        </authorList>
    </citation>
    <scope>NUCLEOTIDE SEQUENCE [LARGE SCALE GENOMIC DNA]</scope>
    <source>
        <strain evidence="7 8">EXF-3863</strain>
    </source>
</reference>
<dbReference type="Proteomes" id="UP000308005">
    <property type="component" value="Unassembled WGS sequence"/>
</dbReference>
<dbReference type="InterPro" id="IPR007568">
    <property type="entry name" value="RTA1"/>
</dbReference>
<protein>
    <submittedName>
        <fullName evidence="7">RTA1-domain-containing protein</fullName>
    </submittedName>
</protein>
<dbReference type="Pfam" id="PF04479">
    <property type="entry name" value="RTA1"/>
    <property type="match status" value="1"/>
</dbReference>
<name>A0A4S9SYI1_AURPU</name>
<evidence type="ECO:0000256" key="6">
    <source>
        <dbReference type="SAM" id="Phobius"/>
    </source>
</evidence>
<gene>
    <name evidence="7" type="ORF">D6C91_06085</name>
</gene>
<accession>A0A4S9SYI1</accession>
<comment type="caution">
    <text evidence="7">The sequence shown here is derived from an EMBL/GenBank/DDBJ whole genome shotgun (WGS) entry which is preliminary data.</text>
</comment>
<proteinExistence type="predicted"/>
<evidence type="ECO:0000256" key="1">
    <source>
        <dbReference type="ARBA" id="ARBA00004141"/>
    </source>
</evidence>